<evidence type="ECO:0000256" key="2">
    <source>
        <dbReference type="ARBA" id="ARBA00010980"/>
    </source>
</evidence>
<dbReference type="AlphaFoldDB" id="A0A5C6CVP4"/>
<evidence type="ECO:0000256" key="8">
    <source>
        <dbReference type="ARBA" id="ARBA00023277"/>
    </source>
</evidence>
<evidence type="ECO:0000256" key="10">
    <source>
        <dbReference type="ARBA" id="ARBA00023326"/>
    </source>
</evidence>
<feature type="chain" id="PRO_5022945763" description="Probable pectate lyase C" evidence="12">
    <location>
        <begin position="22"/>
        <end position="777"/>
    </location>
</feature>
<proteinExistence type="inferred from homology"/>
<dbReference type="PANTHER" id="PTHR42970">
    <property type="entry name" value="PECTATE LYASE C-RELATED"/>
    <property type="match status" value="1"/>
</dbReference>
<dbReference type="InterPro" id="IPR052063">
    <property type="entry name" value="Polysaccharide_Lyase_1"/>
</dbReference>
<keyword evidence="10" id="KW-0624">Polysaccharide degradation</keyword>
<dbReference type="EC" id="4.2.2.2" evidence="3"/>
<comment type="catalytic activity">
    <reaction evidence="1">
        <text>Eliminative cleavage of (1-&gt;4)-alpha-D-galacturonan to give oligosaccharides with 4-deoxy-alpha-D-galact-4-enuronosyl groups at their non-reducing ends.</text>
        <dbReference type="EC" id="4.2.2.2"/>
    </reaction>
</comment>
<organism evidence="13 14">
    <name type="scientific">Bythopirellula polymerisocia</name>
    <dbReference type="NCBI Taxonomy" id="2528003"/>
    <lineage>
        <taxon>Bacteria</taxon>
        <taxon>Pseudomonadati</taxon>
        <taxon>Planctomycetota</taxon>
        <taxon>Planctomycetia</taxon>
        <taxon>Pirellulales</taxon>
        <taxon>Lacipirellulaceae</taxon>
        <taxon>Bythopirellula</taxon>
    </lineage>
</organism>
<keyword evidence="6" id="KW-0325">Glycoprotein</keyword>
<comment type="function">
    <text evidence="11">Pectinolytic enzyme consist of four classes of enzymes: pectin lyase, polygalacturonase, pectin methylesterase and rhamnogalacturonase. Among pectinolytic enzymes, pectin lyase is the most important in depolymerization of pectin, since it cleaves internal glycosidic bonds of highly methylated pectins. Favors pectate, the anion, over pectin, the methyl ester.</text>
</comment>
<dbReference type="Proteomes" id="UP000318437">
    <property type="component" value="Unassembled WGS sequence"/>
</dbReference>
<dbReference type="PROSITE" id="PS00018">
    <property type="entry name" value="EF_HAND_1"/>
    <property type="match status" value="1"/>
</dbReference>
<dbReference type="EMBL" id="SJPS01000003">
    <property type="protein sequence ID" value="TWU27744.1"/>
    <property type="molecule type" value="Genomic_DNA"/>
</dbReference>
<keyword evidence="7" id="KW-0456">Lyase</keyword>
<dbReference type="InterPro" id="IPR012334">
    <property type="entry name" value="Pectin_lyas_fold"/>
</dbReference>
<dbReference type="SUPFAM" id="SSF51126">
    <property type="entry name" value="Pectin lyase-like"/>
    <property type="match status" value="1"/>
</dbReference>
<feature type="signal peptide" evidence="12">
    <location>
        <begin position="1"/>
        <end position="21"/>
    </location>
</feature>
<evidence type="ECO:0000256" key="6">
    <source>
        <dbReference type="ARBA" id="ARBA00023180"/>
    </source>
</evidence>
<reference evidence="13 14" key="1">
    <citation type="submission" date="2019-02" db="EMBL/GenBank/DDBJ databases">
        <title>Deep-cultivation of Planctomycetes and their phenomic and genomic characterization uncovers novel biology.</title>
        <authorList>
            <person name="Wiegand S."/>
            <person name="Jogler M."/>
            <person name="Boedeker C."/>
            <person name="Pinto D."/>
            <person name="Vollmers J."/>
            <person name="Rivas-Marin E."/>
            <person name="Kohn T."/>
            <person name="Peeters S.H."/>
            <person name="Heuer A."/>
            <person name="Rast P."/>
            <person name="Oberbeckmann S."/>
            <person name="Bunk B."/>
            <person name="Jeske O."/>
            <person name="Meyerdierks A."/>
            <person name="Storesund J.E."/>
            <person name="Kallscheuer N."/>
            <person name="Luecker S."/>
            <person name="Lage O.M."/>
            <person name="Pohl T."/>
            <person name="Merkel B.J."/>
            <person name="Hornburger P."/>
            <person name="Mueller R.-W."/>
            <person name="Bruemmer F."/>
            <person name="Labrenz M."/>
            <person name="Spormann A.M."/>
            <person name="Op Den Camp H."/>
            <person name="Overmann J."/>
            <person name="Amann R."/>
            <person name="Jetten M.S.M."/>
            <person name="Mascher T."/>
            <person name="Medema M.H."/>
            <person name="Devos D.P."/>
            <person name="Kaster A.-K."/>
            <person name="Ovreas L."/>
            <person name="Rohde M."/>
            <person name="Galperin M.Y."/>
            <person name="Jogler C."/>
        </authorList>
    </citation>
    <scope>NUCLEOTIDE SEQUENCE [LARGE SCALE GENOMIC DNA]</scope>
    <source>
        <strain evidence="13 14">Pla144</strain>
    </source>
</reference>
<dbReference type="Gene3D" id="2.160.20.10">
    <property type="entry name" value="Single-stranded right-handed beta-helix, Pectin lyase-like"/>
    <property type="match status" value="1"/>
</dbReference>
<dbReference type="OrthoDB" id="233439at2"/>
<protein>
    <recommendedName>
        <fullName evidence="4">Probable pectate lyase C</fullName>
        <ecNumber evidence="3">4.2.2.2</ecNumber>
    </recommendedName>
</protein>
<keyword evidence="12" id="KW-0732">Signal</keyword>
<evidence type="ECO:0000256" key="12">
    <source>
        <dbReference type="SAM" id="SignalP"/>
    </source>
</evidence>
<evidence type="ECO:0000256" key="4">
    <source>
        <dbReference type="ARBA" id="ARBA00016512"/>
    </source>
</evidence>
<keyword evidence="5" id="KW-0479">Metal-binding</keyword>
<sequence precursor="true">MKTVSIFSLIALCFSMGHVFAQIPAFSGAQGPGANATGGRGGDVYHVTTLDADKNGAVDGSLQYGINNAPANGRTIVFDVGGTIYLEGLTANDRLRYGKANITIAGQTAPGPGITIAGTGTKWTGDNIILRNITIRPNTNANGTTHDAFDLQLKNSIMDHVTATWYTDEGISSTDAGEMTTIQYAQINEGLNSAGHSYGSIIATEVDDTHLSYNHNLYAHNASRMPRIGSEVSSQHPLTIGANLDFTNNVIYNWSNSKAGYSGTDQPSNTNFINNYYIRGNNAGSTIFSGGDASTPLFTTNIYQSGNKYDSDRDTVRDGVTVGSSAFAGSWKSHSKFAIDGVAEPDSADVALQRVLDYSGANWQNRNPIDERIVNSVRNQTGSVINDLSGATQAAEWNTILAQRTAVSRPAGFDTDGDGMPDEWEVAHDLDPGMDDHNGDFDSDGYLNLEEYLNDIAAWPAPRAITFSAGTNNRYAQITNWDIQWQPSRFDTAVINQGTVTVDAVGQHAGNLLLATNPGDNATLDITAGWIKVEDAPHGLSDGITMIGDNPTAVAEVNLSGGRLSTKALLKGAGGTFNFTGGTLSAEIVGFDLENNGGTIAPGESPGNTHVMGDLTINSGSLQIELGGTGAGEFDQLTIDGMATLGGSLDVLLLDDFQPSLGQFFQFVTASGGIFYEFDSVQLPTLTGGNALRLVYGETIVGLEVVAGLAGDFDNDGDVDGSDFLFWQRTPSVGNLADWQANYGIGSLAASLAVPEPGSFTLFLLLCAGIALNPVRP</sequence>
<evidence type="ECO:0000313" key="14">
    <source>
        <dbReference type="Proteomes" id="UP000318437"/>
    </source>
</evidence>
<evidence type="ECO:0000256" key="7">
    <source>
        <dbReference type="ARBA" id="ARBA00023239"/>
    </source>
</evidence>
<dbReference type="InterPro" id="IPR011050">
    <property type="entry name" value="Pectin_lyase_fold/virulence"/>
</dbReference>
<evidence type="ECO:0000256" key="1">
    <source>
        <dbReference type="ARBA" id="ARBA00000695"/>
    </source>
</evidence>
<dbReference type="GO" id="GO:0071555">
    <property type="term" value="P:cell wall organization"/>
    <property type="evidence" value="ECO:0007669"/>
    <property type="project" value="UniProtKB-KW"/>
</dbReference>
<evidence type="ECO:0000256" key="5">
    <source>
        <dbReference type="ARBA" id="ARBA00022723"/>
    </source>
</evidence>
<dbReference type="GO" id="GO:0000272">
    <property type="term" value="P:polysaccharide catabolic process"/>
    <property type="evidence" value="ECO:0007669"/>
    <property type="project" value="UniProtKB-KW"/>
</dbReference>
<keyword evidence="8" id="KW-0119">Carbohydrate metabolism</keyword>
<comment type="similarity">
    <text evidence="2">Belongs to the polysaccharide lyase 1 family.</text>
</comment>
<name>A0A5C6CVP4_9BACT</name>
<dbReference type="GO" id="GO:0030570">
    <property type="term" value="F:pectate lyase activity"/>
    <property type="evidence" value="ECO:0007669"/>
    <property type="project" value="UniProtKB-EC"/>
</dbReference>
<accession>A0A5C6CVP4</accession>
<evidence type="ECO:0000313" key="13">
    <source>
        <dbReference type="EMBL" id="TWU27744.1"/>
    </source>
</evidence>
<dbReference type="GO" id="GO:0046872">
    <property type="term" value="F:metal ion binding"/>
    <property type="evidence" value="ECO:0007669"/>
    <property type="project" value="UniProtKB-KW"/>
</dbReference>
<evidence type="ECO:0000256" key="11">
    <source>
        <dbReference type="ARBA" id="ARBA00025679"/>
    </source>
</evidence>
<dbReference type="InterPro" id="IPR018247">
    <property type="entry name" value="EF_Hand_1_Ca_BS"/>
</dbReference>
<evidence type="ECO:0000256" key="3">
    <source>
        <dbReference type="ARBA" id="ARBA00012272"/>
    </source>
</evidence>
<comment type="caution">
    <text evidence="13">The sequence shown here is derived from an EMBL/GenBank/DDBJ whole genome shotgun (WGS) entry which is preliminary data.</text>
</comment>
<gene>
    <name evidence="13" type="ORF">Pla144_25210</name>
</gene>
<dbReference type="PANTHER" id="PTHR42970:SF1">
    <property type="entry name" value="PECTATE LYASE C-RELATED"/>
    <property type="match status" value="1"/>
</dbReference>
<dbReference type="RefSeq" id="WP_146450909.1">
    <property type="nucleotide sequence ID" value="NZ_SJPS01000003.1"/>
</dbReference>
<keyword evidence="14" id="KW-1185">Reference proteome</keyword>
<keyword evidence="9" id="KW-0961">Cell wall biogenesis/degradation</keyword>
<evidence type="ECO:0000256" key="9">
    <source>
        <dbReference type="ARBA" id="ARBA00023316"/>
    </source>
</evidence>